<keyword evidence="4" id="KW-1185">Reference proteome</keyword>
<protein>
    <submittedName>
        <fullName evidence="3">DUF4245 domain-containing protein</fullName>
    </submittedName>
</protein>
<feature type="compositionally biased region" description="Basic and acidic residues" evidence="1">
    <location>
        <begin position="13"/>
        <end position="28"/>
    </location>
</feature>
<dbReference type="RefSeq" id="WP_259612179.1">
    <property type="nucleotide sequence ID" value="NZ_CP091139.2"/>
</dbReference>
<dbReference type="EMBL" id="CP091139">
    <property type="protein sequence ID" value="UUT35571.1"/>
    <property type="molecule type" value="Genomic_DNA"/>
</dbReference>
<dbReference type="InterPro" id="IPR025339">
    <property type="entry name" value="DUF4245"/>
</dbReference>
<accession>A0ABY5NK70</accession>
<evidence type="ECO:0000313" key="3">
    <source>
        <dbReference type="EMBL" id="UUT35571.1"/>
    </source>
</evidence>
<keyword evidence="2" id="KW-0812">Transmembrane</keyword>
<dbReference type="Proteomes" id="UP001054811">
    <property type="component" value="Chromosome"/>
</dbReference>
<keyword evidence="2" id="KW-0472">Membrane</keyword>
<feature type="transmembrane region" description="Helical" evidence="2">
    <location>
        <begin position="41"/>
        <end position="59"/>
    </location>
</feature>
<sequence>MMAGPTRVVAELGRPETPDETAARKAESSHAYRSSQTVRNLVAALLVTLAVVAVIVLSGPRGTIDDSSPIDVAAVAADASSAYGRTLVVPDVPSDWRVNSAAVAGDQTATWTIVYATDETSGYLRVSQGFDADTAWDARLLSGAAADGTVTIDGIDWTRYAITGPAQTQNISYAIGTDAGTDRILIYGAADAQTAATAATGLADQITALREEHR</sequence>
<evidence type="ECO:0000256" key="2">
    <source>
        <dbReference type="SAM" id="Phobius"/>
    </source>
</evidence>
<proteinExistence type="predicted"/>
<keyword evidence="2" id="KW-1133">Transmembrane helix</keyword>
<gene>
    <name evidence="3" type="ORF">L2X98_19810</name>
</gene>
<organism evidence="3 4">
    <name type="scientific">Microbacterium elymi</name>
    <dbReference type="NCBI Taxonomy" id="2909587"/>
    <lineage>
        <taxon>Bacteria</taxon>
        <taxon>Bacillati</taxon>
        <taxon>Actinomycetota</taxon>
        <taxon>Actinomycetes</taxon>
        <taxon>Micrococcales</taxon>
        <taxon>Microbacteriaceae</taxon>
        <taxon>Microbacterium</taxon>
    </lineage>
</organism>
<evidence type="ECO:0000256" key="1">
    <source>
        <dbReference type="SAM" id="MobiDB-lite"/>
    </source>
</evidence>
<name>A0ABY5NK70_9MICO</name>
<evidence type="ECO:0000313" key="4">
    <source>
        <dbReference type="Proteomes" id="UP001054811"/>
    </source>
</evidence>
<reference evidence="3" key="1">
    <citation type="submission" date="2022-01" db="EMBL/GenBank/DDBJ databases">
        <title>Microbacterium eymi and Microbacterium rhizovicinus sp. nov., isolated from the rhizospheric soil of Elymus tsukushiensis, a plant native to the Dokdo Islands, Republic of Korea.</title>
        <authorList>
            <person name="Hwang Y.J."/>
        </authorList>
    </citation>
    <scope>NUCLEOTIDE SEQUENCE</scope>
    <source>
        <strain evidence="3">KUDC0405</strain>
    </source>
</reference>
<feature type="region of interest" description="Disordered" evidence="1">
    <location>
        <begin position="1"/>
        <end position="28"/>
    </location>
</feature>
<dbReference type="Pfam" id="PF14030">
    <property type="entry name" value="DUF4245"/>
    <property type="match status" value="1"/>
</dbReference>